<gene>
    <name evidence="2" type="ORF">C4541_10765</name>
</gene>
<comment type="caution">
    <text evidence="2">The sequence shown here is derived from an EMBL/GenBank/DDBJ whole genome shotgun (WGS) entry which is preliminary data.</text>
</comment>
<evidence type="ECO:0000259" key="1">
    <source>
        <dbReference type="Pfam" id="PF08349"/>
    </source>
</evidence>
<dbReference type="Pfam" id="PF08349">
    <property type="entry name" value="DUF1722"/>
    <property type="match status" value="1"/>
</dbReference>
<reference evidence="2 3" key="1">
    <citation type="journal article" date="2017" name="ISME J.">
        <title>Energy and carbon metabolisms in a deep terrestrial subsurface fluid microbial community.</title>
        <authorList>
            <person name="Momper L."/>
            <person name="Jungbluth S.P."/>
            <person name="Lee M.D."/>
            <person name="Amend J.P."/>
        </authorList>
    </citation>
    <scope>NUCLEOTIDE SEQUENCE [LARGE SCALE GENOMIC DNA]</scope>
    <source>
        <strain evidence="2">SURF_26</strain>
    </source>
</reference>
<dbReference type="PANTHER" id="PTHR30087">
    <property type="entry name" value="INNER MEMBRANE PROTEIN"/>
    <property type="match status" value="1"/>
</dbReference>
<dbReference type="InterPro" id="IPR013560">
    <property type="entry name" value="DUF1722"/>
</dbReference>
<feature type="domain" description="DUF1722" evidence="1">
    <location>
        <begin position="184"/>
        <end position="295"/>
    </location>
</feature>
<evidence type="ECO:0000313" key="3">
    <source>
        <dbReference type="Proteomes" id="UP000266426"/>
    </source>
</evidence>
<organism evidence="2 3">
    <name type="scientific">Candidatus Auribacter fodinae</name>
    <dbReference type="NCBI Taxonomy" id="2093366"/>
    <lineage>
        <taxon>Bacteria</taxon>
        <taxon>Pseudomonadati</taxon>
        <taxon>Candidatus Auribacterota</taxon>
        <taxon>Candidatus Auribacteria</taxon>
        <taxon>Candidatus Auribacterales</taxon>
        <taxon>Candidatus Auribacteraceae</taxon>
        <taxon>Candidatus Auribacter</taxon>
    </lineage>
</organism>
<proteinExistence type="predicted"/>
<dbReference type="AlphaFoldDB" id="A0A3A4QWS8"/>
<sequence length="312" mass="36070">MIQQRFPVPVVVVCSCLIDDELHGRGDASITDVIAVLKAFVRFEHVCPNRALGLDLPDSLMHRASSSLFGSRMHKAGISKKLTEYARNYIHSLSCVDGCIFTEHPNLCRSQHVDIGIPVSMTIPAFMGRMFRKKYPFLPVETDQRVVRFFHHFCQRVFLIANFRAVRNKNSTVDLSGFHERHRLVIMAHNPEVLRSMDRLLSNVSQYPVTLFDHYEQLMQKACCLIPRSENVVRVLRILFERMKSVLSEYEKGECLHSIDRYLDKALSFSDALKIYFEVIRYHELYELMDDGLFSLMPPELTDAPAFIRKVT</sequence>
<accession>A0A3A4QWS8</accession>
<dbReference type="PROSITE" id="PS51257">
    <property type="entry name" value="PROKAR_LIPOPROTEIN"/>
    <property type="match status" value="1"/>
</dbReference>
<name>A0A3A4QWS8_9BACT</name>
<protein>
    <submittedName>
        <fullName evidence="2">DUF1722 domain-containing protein</fullName>
    </submittedName>
</protein>
<dbReference type="PANTHER" id="PTHR30087:SF0">
    <property type="entry name" value="INNER MEMBRANE PROTEIN"/>
    <property type="match status" value="1"/>
</dbReference>
<dbReference type="Proteomes" id="UP000266426">
    <property type="component" value="Unassembled WGS sequence"/>
</dbReference>
<dbReference type="EMBL" id="QZJZ01000085">
    <property type="protein sequence ID" value="RJP57169.1"/>
    <property type="molecule type" value="Genomic_DNA"/>
</dbReference>
<evidence type="ECO:0000313" key="2">
    <source>
        <dbReference type="EMBL" id="RJP57169.1"/>
    </source>
</evidence>